<evidence type="ECO:0000256" key="1">
    <source>
        <dbReference type="SAM" id="MobiDB-lite"/>
    </source>
</evidence>
<keyword evidence="3" id="KW-1185">Reference proteome</keyword>
<organism evidence="2 3">
    <name type="scientific">Vigna unguiculata</name>
    <name type="common">Cowpea</name>
    <dbReference type="NCBI Taxonomy" id="3917"/>
    <lineage>
        <taxon>Eukaryota</taxon>
        <taxon>Viridiplantae</taxon>
        <taxon>Streptophyta</taxon>
        <taxon>Embryophyta</taxon>
        <taxon>Tracheophyta</taxon>
        <taxon>Spermatophyta</taxon>
        <taxon>Magnoliopsida</taxon>
        <taxon>eudicotyledons</taxon>
        <taxon>Gunneridae</taxon>
        <taxon>Pentapetalae</taxon>
        <taxon>rosids</taxon>
        <taxon>fabids</taxon>
        <taxon>Fabales</taxon>
        <taxon>Fabaceae</taxon>
        <taxon>Papilionoideae</taxon>
        <taxon>50 kb inversion clade</taxon>
        <taxon>NPAAA clade</taxon>
        <taxon>indigoferoid/millettioid clade</taxon>
        <taxon>Phaseoleae</taxon>
        <taxon>Vigna</taxon>
    </lineage>
</organism>
<evidence type="ECO:0000313" key="3">
    <source>
        <dbReference type="Proteomes" id="UP000501690"/>
    </source>
</evidence>
<accession>A0A4D6LXW6</accession>
<protein>
    <submittedName>
        <fullName evidence="2">Uncharacterized protein</fullName>
    </submittedName>
</protein>
<feature type="region of interest" description="Disordered" evidence="1">
    <location>
        <begin position="91"/>
        <end position="110"/>
    </location>
</feature>
<reference evidence="2 3" key="1">
    <citation type="submission" date="2019-04" db="EMBL/GenBank/DDBJ databases">
        <title>An improved genome assembly and genetic linkage map for asparagus bean, Vigna unguiculata ssp. sesquipedialis.</title>
        <authorList>
            <person name="Xia Q."/>
            <person name="Zhang R."/>
            <person name="Dong Y."/>
        </authorList>
    </citation>
    <scope>NUCLEOTIDE SEQUENCE [LARGE SCALE GENOMIC DNA]</scope>
    <source>
        <tissue evidence="2">Leaf</tissue>
    </source>
</reference>
<dbReference type="AlphaFoldDB" id="A0A4D6LXW6"/>
<dbReference type="Proteomes" id="UP000501690">
    <property type="component" value="Linkage Group LG5"/>
</dbReference>
<gene>
    <name evidence="2" type="ORF">DEO72_LG5g1650</name>
</gene>
<sequence length="110" mass="12338">MLPSCFTLSSSFRPPLRSFCRSIRHFVRYVVRAPFVLCPCVVRTPFARRPLAVHAPSARYPLAIRALSARRSRTAALTRLDALENDNAGFEIEDANNNDDEASLGEQDQC</sequence>
<evidence type="ECO:0000313" key="2">
    <source>
        <dbReference type="EMBL" id="QCD93575.1"/>
    </source>
</evidence>
<proteinExistence type="predicted"/>
<dbReference type="EMBL" id="CP039349">
    <property type="protein sequence ID" value="QCD93575.1"/>
    <property type="molecule type" value="Genomic_DNA"/>
</dbReference>
<name>A0A4D6LXW6_VIGUN</name>